<feature type="domain" description="Sushi" evidence="7">
    <location>
        <begin position="146"/>
        <end position="205"/>
    </location>
</feature>
<dbReference type="PROSITE" id="PS50923">
    <property type="entry name" value="SUSHI"/>
    <property type="match status" value="7"/>
</dbReference>
<dbReference type="PANTHER" id="PTHR45656:SF4">
    <property type="entry name" value="PROTEIN CBR-CLEC-78"/>
    <property type="match status" value="1"/>
</dbReference>
<dbReference type="OrthoDB" id="6127264at2759"/>
<feature type="domain" description="Sushi" evidence="7">
    <location>
        <begin position="23"/>
        <end position="85"/>
    </location>
</feature>
<proteinExistence type="predicted"/>
<evidence type="ECO:0000256" key="2">
    <source>
        <dbReference type="ARBA" id="ARBA00022729"/>
    </source>
</evidence>
<evidence type="ECO:0000313" key="8">
    <source>
        <dbReference type="Ensembl" id="ENSCLMP00005007442.1"/>
    </source>
</evidence>
<feature type="domain" description="Sushi" evidence="7">
    <location>
        <begin position="212"/>
        <end position="276"/>
    </location>
</feature>
<evidence type="ECO:0000256" key="4">
    <source>
        <dbReference type="ARBA" id="ARBA00023157"/>
    </source>
</evidence>
<dbReference type="KEGG" id="clum:117733610"/>
<dbReference type="Proteomes" id="UP000694565">
    <property type="component" value="Unplaced"/>
</dbReference>
<dbReference type="RefSeq" id="XP_034393278.1">
    <property type="nucleotide sequence ID" value="XM_034537387.1"/>
</dbReference>
<keyword evidence="9" id="KW-1185">Reference proteome</keyword>
<dbReference type="CDD" id="cd00033">
    <property type="entry name" value="CCP"/>
    <property type="match status" value="7"/>
</dbReference>
<dbReference type="PANTHER" id="PTHR45656">
    <property type="entry name" value="PROTEIN CBR-CLEC-78"/>
    <property type="match status" value="1"/>
</dbReference>
<comment type="caution">
    <text evidence="5">Lacks conserved residue(s) required for the propagation of feature annotation.</text>
</comment>
<dbReference type="Ensembl" id="ENSCLMT00005007953.1">
    <property type="protein sequence ID" value="ENSCLMP00005007442.1"/>
    <property type="gene ID" value="ENSCLMG00005004047.1"/>
</dbReference>
<feature type="domain" description="Sushi" evidence="7">
    <location>
        <begin position="277"/>
        <end position="333"/>
    </location>
</feature>
<dbReference type="InterPro" id="IPR035976">
    <property type="entry name" value="Sushi/SCR/CCP_sf"/>
</dbReference>
<dbReference type="SUPFAM" id="SSF57535">
    <property type="entry name" value="Complement control module/SCR domain"/>
    <property type="match status" value="7"/>
</dbReference>
<feature type="disulfide bond" evidence="5">
    <location>
        <begin position="423"/>
        <end position="450"/>
    </location>
</feature>
<feature type="domain" description="Sushi" evidence="7">
    <location>
        <begin position="394"/>
        <end position="452"/>
    </location>
</feature>
<feature type="domain" description="Sushi" evidence="7">
    <location>
        <begin position="334"/>
        <end position="393"/>
    </location>
</feature>
<keyword evidence="3" id="KW-0677">Repeat</keyword>
<dbReference type="SMART" id="SM00032">
    <property type="entry name" value="CCP"/>
    <property type="match status" value="7"/>
</dbReference>
<dbReference type="Pfam" id="PF00084">
    <property type="entry name" value="Sushi"/>
    <property type="match status" value="7"/>
</dbReference>
<protein>
    <submittedName>
        <fullName evidence="8">Si:ch73-217n20.1</fullName>
    </submittedName>
</protein>
<evidence type="ECO:0000256" key="1">
    <source>
        <dbReference type="ARBA" id="ARBA00022659"/>
    </source>
</evidence>
<keyword evidence="2 6" id="KW-0732">Signal</keyword>
<evidence type="ECO:0000256" key="3">
    <source>
        <dbReference type="ARBA" id="ARBA00022737"/>
    </source>
</evidence>
<feature type="disulfide bond" evidence="5">
    <location>
        <begin position="176"/>
        <end position="203"/>
    </location>
</feature>
<keyword evidence="1 5" id="KW-0768">Sushi</keyword>
<dbReference type="AlphaFoldDB" id="A0A8C2WPV8"/>
<sequence length="459" mass="49964">MRNVGWNLLVLSFAFLASAQVPNGCSAPPKYPNSRLLSKYTRVQKFSSGQKVYHDCAEGFTPARGSRVVQCVGGKWTHLTLKCEKRSCGYVGDLPNGAFQYKENTFLGEKIYAACNEGYTLKGLNYMICKKSGWVGELPSCVEEKATCSSPAVANSVNSTGNVTVHRVGDHVTFTCSRGFQLAGARHIACGPGGLWQPQPPRCHPSPEKETLRCGVPVTARDSIANLMDKYAAMTSFTSGDKVYYTCAIGYVPSGGSRYRRCVEGKWTPLLLKCERKLCGSAGEIINGLFTYTGVEFGDTATAVCDEGHRLVGRATRNCLNKGWDGRVPACEAVVCAEPPAATNAEMTELQEPPYTYRTVIRYRCPAGTLIGQRNIWCTESGTWSDPAPKCKDITCPAPKVANAYWTGGQAMYKDQDTISIECYAGFTMTGPSTVSCGGDGQWSPGLPKCTPRRTYWRT</sequence>
<dbReference type="InterPro" id="IPR051277">
    <property type="entry name" value="SEZ6_CSMD_C4BPB_Regulators"/>
</dbReference>
<evidence type="ECO:0000259" key="7">
    <source>
        <dbReference type="PROSITE" id="PS50923"/>
    </source>
</evidence>
<dbReference type="Gene3D" id="2.10.70.10">
    <property type="entry name" value="Complement Module, domain 1"/>
    <property type="match status" value="7"/>
</dbReference>
<feature type="domain" description="Sushi" evidence="7">
    <location>
        <begin position="86"/>
        <end position="143"/>
    </location>
</feature>
<evidence type="ECO:0000256" key="6">
    <source>
        <dbReference type="SAM" id="SignalP"/>
    </source>
</evidence>
<organism evidence="8 9">
    <name type="scientific">Cyclopterus lumpus</name>
    <name type="common">Lumpsucker</name>
    <dbReference type="NCBI Taxonomy" id="8103"/>
    <lineage>
        <taxon>Eukaryota</taxon>
        <taxon>Metazoa</taxon>
        <taxon>Chordata</taxon>
        <taxon>Craniata</taxon>
        <taxon>Vertebrata</taxon>
        <taxon>Euteleostomi</taxon>
        <taxon>Actinopterygii</taxon>
        <taxon>Neopterygii</taxon>
        <taxon>Teleostei</taxon>
        <taxon>Neoteleostei</taxon>
        <taxon>Acanthomorphata</taxon>
        <taxon>Eupercaria</taxon>
        <taxon>Perciformes</taxon>
        <taxon>Cottioidei</taxon>
        <taxon>Cottales</taxon>
        <taxon>Cyclopteridae</taxon>
        <taxon>Cyclopterus</taxon>
    </lineage>
</organism>
<accession>A0A8C2WPV8</accession>
<feature type="signal peptide" evidence="6">
    <location>
        <begin position="1"/>
        <end position="19"/>
    </location>
</feature>
<dbReference type="FunFam" id="2.10.70.10:FF:000014">
    <property type="entry name" value="Membrane cofactor protein"/>
    <property type="match status" value="1"/>
</dbReference>
<reference evidence="8" key="2">
    <citation type="submission" date="2025-09" db="UniProtKB">
        <authorList>
            <consortium name="Ensembl"/>
        </authorList>
    </citation>
    <scope>IDENTIFICATION</scope>
</reference>
<feature type="chain" id="PRO_5034843931" evidence="6">
    <location>
        <begin position="20"/>
        <end position="459"/>
    </location>
</feature>
<keyword evidence="4 5" id="KW-1015">Disulfide bond</keyword>
<feature type="disulfide bond" evidence="5">
    <location>
        <begin position="56"/>
        <end position="83"/>
    </location>
</feature>
<evidence type="ECO:0000256" key="5">
    <source>
        <dbReference type="PROSITE-ProRule" id="PRU00302"/>
    </source>
</evidence>
<evidence type="ECO:0000313" key="9">
    <source>
        <dbReference type="Proteomes" id="UP000694565"/>
    </source>
</evidence>
<gene>
    <name evidence="8" type="primary">LOC117733610</name>
</gene>
<feature type="disulfide bond" evidence="5">
    <location>
        <begin position="247"/>
        <end position="274"/>
    </location>
</feature>
<name>A0A8C2WPV8_CYCLU</name>
<dbReference type="InterPro" id="IPR000436">
    <property type="entry name" value="Sushi_SCR_CCP_dom"/>
</dbReference>
<dbReference type="GeneTree" id="ENSGT00940000161110"/>
<dbReference type="GeneID" id="117733610"/>
<reference evidence="8" key="1">
    <citation type="submission" date="2025-08" db="UniProtKB">
        <authorList>
            <consortium name="Ensembl"/>
        </authorList>
    </citation>
    <scope>IDENTIFICATION</scope>
</reference>